<dbReference type="Proteomes" id="UP000075886">
    <property type="component" value="Unassembled WGS sequence"/>
</dbReference>
<keyword evidence="2" id="KW-1185">Reference proteome</keyword>
<dbReference type="EnsemblMetazoa" id="AFAF000653-RA">
    <property type="protein sequence ID" value="AFAF000653-PA"/>
    <property type="gene ID" value="AFAF000653"/>
</dbReference>
<reference evidence="1" key="2">
    <citation type="submission" date="2020-05" db="UniProtKB">
        <authorList>
            <consortium name="EnsemblMetazoa"/>
        </authorList>
    </citation>
    <scope>IDENTIFICATION</scope>
    <source>
        <strain evidence="1">FAR1</strain>
    </source>
</reference>
<evidence type="ECO:0000313" key="1">
    <source>
        <dbReference type="EnsemblMetazoa" id="AFAF000653-PA"/>
    </source>
</evidence>
<sequence>MSDVIRRALKFTTRSLVCAIRCERKQRVTLRCGTGGGRRVGEVQAVVTTYQNQVLDEVGQPAVGQYEQARHRSGDALGVAVALAEVVVVRRKEAKLPVLELVLSSGQWVRAVVSDSVPATTRYTVPAARAARSAARCDGGMGVSVGIVRVELAGFASTVL</sequence>
<name>A0A182Q0J7_9DIPT</name>
<organism evidence="1 2">
    <name type="scientific">Anopheles farauti</name>
    <dbReference type="NCBI Taxonomy" id="69004"/>
    <lineage>
        <taxon>Eukaryota</taxon>
        <taxon>Metazoa</taxon>
        <taxon>Ecdysozoa</taxon>
        <taxon>Arthropoda</taxon>
        <taxon>Hexapoda</taxon>
        <taxon>Insecta</taxon>
        <taxon>Pterygota</taxon>
        <taxon>Neoptera</taxon>
        <taxon>Endopterygota</taxon>
        <taxon>Diptera</taxon>
        <taxon>Nematocera</taxon>
        <taxon>Culicoidea</taxon>
        <taxon>Culicidae</taxon>
        <taxon>Anophelinae</taxon>
        <taxon>Anopheles</taxon>
    </lineage>
</organism>
<dbReference type="AlphaFoldDB" id="A0A182Q0J7"/>
<protein>
    <submittedName>
        <fullName evidence="1">Uncharacterized protein</fullName>
    </submittedName>
</protein>
<proteinExistence type="predicted"/>
<accession>A0A182Q0J7</accession>
<dbReference type="VEuPathDB" id="VectorBase:AFAF000653"/>
<dbReference type="EMBL" id="AXCN02001343">
    <property type="status" value="NOT_ANNOTATED_CDS"/>
    <property type="molecule type" value="Genomic_DNA"/>
</dbReference>
<evidence type="ECO:0000313" key="2">
    <source>
        <dbReference type="Proteomes" id="UP000075886"/>
    </source>
</evidence>
<reference evidence="2" key="1">
    <citation type="submission" date="2014-01" db="EMBL/GenBank/DDBJ databases">
        <title>The Genome Sequence of Anopheles farauti FAR1 (V2).</title>
        <authorList>
            <consortium name="The Broad Institute Genomics Platform"/>
            <person name="Neafsey D.E."/>
            <person name="Besansky N."/>
            <person name="Howell P."/>
            <person name="Walton C."/>
            <person name="Young S.K."/>
            <person name="Zeng Q."/>
            <person name="Gargeya S."/>
            <person name="Fitzgerald M."/>
            <person name="Haas B."/>
            <person name="Abouelleil A."/>
            <person name="Allen A.W."/>
            <person name="Alvarado L."/>
            <person name="Arachchi H.M."/>
            <person name="Berlin A.M."/>
            <person name="Chapman S.B."/>
            <person name="Gainer-Dewar J."/>
            <person name="Goldberg J."/>
            <person name="Griggs A."/>
            <person name="Gujja S."/>
            <person name="Hansen M."/>
            <person name="Howarth C."/>
            <person name="Imamovic A."/>
            <person name="Ireland A."/>
            <person name="Larimer J."/>
            <person name="McCowan C."/>
            <person name="Murphy C."/>
            <person name="Pearson M."/>
            <person name="Poon T.W."/>
            <person name="Priest M."/>
            <person name="Roberts A."/>
            <person name="Saif S."/>
            <person name="Shea T."/>
            <person name="Sisk P."/>
            <person name="Sykes S."/>
            <person name="Wortman J."/>
            <person name="Nusbaum C."/>
            <person name="Birren B."/>
        </authorList>
    </citation>
    <scope>NUCLEOTIDE SEQUENCE [LARGE SCALE GENOMIC DNA]</scope>
    <source>
        <strain evidence="2">FAR1</strain>
    </source>
</reference>